<evidence type="ECO:0000313" key="2">
    <source>
        <dbReference type="EMBL" id="CUI17791.1"/>
    </source>
</evidence>
<dbReference type="PATRIC" id="fig|389348.3.peg.2462"/>
<dbReference type="Pfam" id="PF07992">
    <property type="entry name" value="Pyr_redox_2"/>
    <property type="match status" value="1"/>
</dbReference>
<gene>
    <name evidence="2" type="ORF">PNK_2190</name>
</gene>
<keyword evidence="3" id="KW-1185">Reference proteome</keyword>
<proteinExistence type="predicted"/>
<evidence type="ECO:0000259" key="1">
    <source>
        <dbReference type="Pfam" id="PF07992"/>
    </source>
</evidence>
<dbReference type="Gene3D" id="3.50.50.60">
    <property type="entry name" value="FAD/NAD(P)-binding domain"/>
    <property type="match status" value="1"/>
</dbReference>
<dbReference type="InterPro" id="IPR023753">
    <property type="entry name" value="FAD/NAD-binding_dom"/>
</dbReference>
<accession>A0A0U5JH87</accession>
<dbReference type="InterPro" id="IPR036188">
    <property type="entry name" value="FAD/NAD-bd_sf"/>
</dbReference>
<dbReference type="PRINTS" id="PR00411">
    <property type="entry name" value="PNDRDTASEI"/>
</dbReference>
<protein>
    <recommendedName>
        <fullName evidence="1">FAD/NAD(P)-binding domain-containing protein</fullName>
    </recommendedName>
</protein>
<dbReference type="InParanoid" id="A0A0U5JH87"/>
<organism evidence="2 3">
    <name type="scientific">Candidatus Protochlamydia naegleriophila</name>
    <dbReference type="NCBI Taxonomy" id="389348"/>
    <lineage>
        <taxon>Bacteria</taxon>
        <taxon>Pseudomonadati</taxon>
        <taxon>Chlamydiota</taxon>
        <taxon>Chlamydiia</taxon>
        <taxon>Parachlamydiales</taxon>
        <taxon>Parachlamydiaceae</taxon>
        <taxon>Candidatus Protochlamydia</taxon>
    </lineage>
</organism>
<dbReference type="RefSeq" id="WP_059062001.1">
    <property type="nucleotide sequence ID" value="NZ_LN879502.1"/>
</dbReference>
<dbReference type="GO" id="GO:0016491">
    <property type="term" value="F:oxidoreductase activity"/>
    <property type="evidence" value="ECO:0007669"/>
    <property type="project" value="InterPro"/>
</dbReference>
<dbReference type="STRING" id="389348.PNK_2190"/>
<dbReference type="InterPro" id="IPR050407">
    <property type="entry name" value="Geranylgeranyl_reductase"/>
</dbReference>
<evidence type="ECO:0000313" key="3">
    <source>
        <dbReference type="Proteomes" id="UP000069902"/>
    </source>
</evidence>
<dbReference type="AlphaFoldDB" id="A0A0U5JH87"/>
<dbReference type="KEGG" id="pnl:PNK_2190"/>
<dbReference type="SUPFAM" id="SSF51905">
    <property type="entry name" value="FAD/NAD(P)-binding domain"/>
    <property type="match status" value="1"/>
</dbReference>
<dbReference type="Proteomes" id="UP000069902">
    <property type="component" value="Chromosome cPNK"/>
</dbReference>
<name>A0A0U5JH87_9BACT</name>
<dbReference type="PANTHER" id="PTHR42685">
    <property type="entry name" value="GERANYLGERANYL DIPHOSPHATE REDUCTASE"/>
    <property type="match status" value="1"/>
</dbReference>
<reference evidence="3" key="1">
    <citation type="submission" date="2015-09" db="EMBL/GenBank/DDBJ databases">
        <authorList>
            <person name="Bertelli C."/>
        </authorList>
    </citation>
    <scope>NUCLEOTIDE SEQUENCE [LARGE SCALE GENOMIC DNA]</scope>
    <source>
        <strain evidence="3">KNic</strain>
    </source>
</reference>
<sequence>MKHEFAILGGGLAGLSAAIRLAELGCAPLLIEAGNYPSHKVCGEFLSPDSLPLLQRWGINPKIIHQTHVHTPTRSLTFNFPSPAGSLSHWQLDPALADLAVSNGTNLLTGTKVAHLTPSKSVHEWHELTLSSGKKIETRHLIIATGRLPQFSTQPLVPRYIGVKAHFKGIDLKDRLEMFSFPKAYIGLAPIEHGCNIACLADVHAFQQVGSANAFIDSLCQQHPLLKSYLAQGENLFSGWMQAPLPEFGIKNTPAWTNAYFIGDSAGTIPPACGNGLTMALIGGHMAADYAFQGQFEEFKKRWKRQFHSQILVGKLLHRLMFNPSYGKLFLRMNDFFPPLSSLIFSLTR</sequence>
<feature type="domain" description="FAD/NAD(P)-binding" evidence="1">
    <location>
        <begin position="5"/>
        <end position="150"/>
    </location>
</feature>
<dbReference type="EMBL" id="LN879502">
    <property type="protein sequence ID" value="CUI17791.1"/>
    <property type="molecule type" value="Genomic_DNA"/>
</dbReference>
<dbReference type="PANTHER" id="PTHR42685:SF22">
    <property type="entry name" value="CONDITIONED MEDIUM FACTOR RECEPTOR 1"/>
    <property type="match status" value="1"/>
</dbReference>